<comment type="similarity">
    <text evidence="3">Belongs to the iron/ascorbate-dependent oxidoreductase family.</text>
</comment>
<dbReference type="InterPro" id="IPR044861">
    <property type="entry name" value="IPNS-like_FE2OG_OXY"/>
</dbReference>
<dbReference type="Pfam" id="PF14226">
    <property type="entry name" value="DIOX_N"/>
    <property type="match status" value="1"/>
</dbReference>
<dbReference type="Gene3D" id="2.60.120.330">
    <property type="entry name" value="B-lactam Antibiotic, Isopenicillin N Synthase, Chain"/>
    <property type="match status" value="1"/>
</dbReference>
<dbReference type="InterPro" id="IPR027443">
    <property type="entry name" value="IPNS-like_sf"/>
</dbReference>
<dbReference type="SUPFAM" id="SSF51197">
    <property type="entry name" value="Clavaminate synthase-like"/>
    <property type="match status" value="1"/>
</dbReference>
<dbReference type="Pfam" id="PF03171">
    <property type="entry name" value="2OG-FeII_Oxy"/>
    <property type="match status" value="1"/>
</dbReference>
<sequence length="377" mass="41981">MGSIKITEVFKSHPVHIPAHKNLDFDSLHELPDSYDWIQPDSFPSSLNNNNNNLISLSDSFPLIDLSLPNAPHLIGNAFRTWGAFQVINHGVPISLLHSIESSANSLFSLPPPHKLKAARPPDGISGYGLVRISSFFPKRMWSEGFTIVGSPLEHFQKLWPHDYARYCDIMEEYDREMKSLCGRLMWLALGELGITREDVNWAGPNGDFRTSNAATQLNSYPVCPDPDRAMGLGAHTDTSLLTIVYQNNTRGLQVLREGNRWVTVEPVPGALVVQVGDLLHILTNGLYPSPVHQAVVNRTRKRLSVAYVFGPPESAEISPLKKLLGPTQPPLYRTVTWTEYLRKKAEHFNNALSSVRLCAPLTGLLDINDHSQVKVG</sequence>
<evidence type="ECO:0000256" key="1">
    <source>
        <dbReference type="ARBA" id="ARBA00022723"/>
    </source>
</evidence>
<accession>A0ABP0XQK5</accession>
<protein>
    <recommendedName>
        <fullName evidence="4">Fe2OG dioxygenase domain-containing protein</fullName>
    </recommendedName>
</protein>
<dbReference type="InterPro" id="IPR005123">
    <property type="entry name" value="Oxoglu/Fe-dep_dioxygenase_dom"/>
</dbReference>
<dbReference type="PROSITE" id="PS51471">
    <property type="entry name" value="FE2OG_OXY"/>
    <property type="match status" value="1"/>
</dbReference>
<feature type="domain" description="Fe2OG dioxygenase" evidence="4">
    <location>
        <begin position="211"/>
        <end position="312"/>
    </location>
</feature>
<evidence type="ECO:0000256" key="3">
    <source>
        <dbReference type="RuleBase" id="RU003682"/>
    </source>
</evidence>
<dbReference type="Proteomes" id="UP001642487">
    <property type="component" value="Chromosome 1"/>
</dbReference>
<evidence type="ECO:0000313" key="5">
    <source>
        <dbReference type="EMBL" id="CAK9310442.1"/>
    </source>
</evidence>
<dbReference type="InterPro" id="IPR026992">
    <property type="entry name" value="DIOX_N"/>
</dbReference>
<dbReference type="InterPro" id="IPR050231">
    <property type="entry name" value="Iron_ascorbate_oxido_reductase"/>
</dbReference>
<evidence type="ECO:0000313" key="6">
    <source>
        <dbReference type="Proteomes" id="UP001642487"/>
    </source>
</evidence>
<keyword evidence="3" id="KW-0560">Oxidoreductase</keyword>
<proteinExistence type="inferred from homology"/>
<evidence type="ECO:0000259" key="4">
    <source>
        <dbReference type="PROSITE" id="PS51471"/>
    </source>
</evidence>
<name>A0ABP0XQK5_9ROSI</name>
<keyword evidence="6" id="KW-1185">Reference proteome</keyword>
<keyword evidence="2 3" id="KW-0408">Iron</keyword>
<dbReference type="PANTHER" id="PTHR47990">
    <property type="entry name" value="2-OXOGLUTARATE (2OG) AND FE(II)-DEPENDENT OXYGENASE SUPERFAMILY PROTEIN-RELATED"/>
    <property type="match status" value="1"/>
</dbReference>
<organism evidence="5 6">
    <name type="scientific">Citrullus colocynthis</name>
    <name type="common">colocynth</name>
    <dbReference type="NCBI Taxonomy" id="252529"/>
    <lineage>
        <taxon>Eukaryota</taxon>
        <taxon>Viridiplantae</taxon>
        <taxon>Streptophyta</taxon>
        <taxon>Embryophyta</taxon>
        <taxon>Tracheophyta</taxon>
        <taxon>Spermatophyta</taxon>
        <taxon>Magnoliopsida</taxon>
        <taxon>eudicotyledons</taxon>
        <taxon>Gunneridae</taxon>
        <taxon>Pentapetalae</taxon>
        <taxon>rosids</taxon>
        <taxon>fabids</taxon>
        <taxon>Cucurbitales</taxon>
        <taxon>Cucurbitaceae</taxon>
        <taxon>Benincaseae</taxon>
        <taxon>Citrullus</taxon>
    </lineage>
</organism>
<reference evidence="5 6" key="1">
    <citation type="submission" date="2024-03" db="EMBL/GenBank/DDBJ databases">
        <authorList>
            <person name="Gkanogiannis A."/>
            <person name="Becerra Lopez-Lavalle L."/>
        </authorList>
    </citation>
    <scope>NUCLEOTIDE SEQUENCE [LARGE SCALE GENOMIC DNA]</scope>
</reference>
<dbReference type="EMBL" id="OZ021735">
    <property type="protein sequence ID" value="CAK9310442.1"/>
    <property type="molecule type" value="Genomic_DNA"/>
</dbReference>
<evidence type="ECO:0000256" key="2">
    <source>
        <dbReference type="ARBA" id="ARBA00023004"/>
    </source>
</evidence>
<gene>
    <name evidence="5" type="ORF">CITCOLO1_LOCUS2067</name>
</gene>
<keyword evidence="1 3" id="KW-0479">Metal-binding</keyword>